<proteinExistence type="predicted"/>
<reference evidence="1 2" key="1">
    <citation type="submission" date="2014-04" db="EMBL/GenBank/DDBJ databases">
        <authorList>
            <consortium name="DOE Joint Genome Institute"/>
            <person name="Kuo A."/>
            <person name="Girlanda M."/>
            <person name="Perotto S."/>
            <person name="Kohler A."/>
            <person name="Nagy L.G."/>
            <person name="Floudas D."/>
            <person name="Copeland A."/>
            <person name="Barry K.W."/>
            <person name="Cichocki N."/>
            <person name="Veneault-Fourrey C."/>
            <person name="LaButti K."/>
            <person name="Lindquist E.A."/>
            <person name="Lipzen A."/>
            <person name="Lundell T."/>
            <person name="Morin E."/>
            <person name="Murat C."/>
            <person name="Sun H."/>
            <person name="Tunlid A."/>
            <person name="Henrissat B."/>
            <person name="Grigoriev I.V."/>
            <person name="Hibbett D.S."/>
            <person name="Martin F."/>
            <person name="Nordberg H.P."/>
            <person name="Cantor M.N."/>
            <person name="Hua S.X."/>
        </authorList>
    </citation>
    <scope>NUCLEOTIDE SEQUENCE [LARGE SCALE GENOMIC DNA]</scope>
    <source>
        <strain evidence="1 2">MUT 4182</strain>
    </source>
</reference>
<gene>
    <name evidence="1" type="ORF">M407DRAFT_32942</name>
</gene>
<keyword evidence="2" id="KW-1185">Reference proteome</keyword>
<dbReference type="HOGENOM" id="CLU_2470736_0_0_1"/>
<dbReference type="AlphaFoldDB" id="A0A0C3Q3W3"/>
<accession>A0A0C3Q3W3</accession>
<evidence type="ECO:0008006" key="3">
    <source>
        <dbReference type="Google" id="ProtNLM"/>
    </source>
</evidence>
<evidence type="ECO:0000313" key="2">
    <source>
        <dbReference type="Proteomes" id="UP000054248"/>
    </source>
</evidence>
<organism evidence="1 2">
    <name type="scientific">Tulasnella calospora MUT 4182</name>
    <dbReference type="NCBI Taxonomy" id="1051891"/>
    <lineage>
        <taxon>Eukaryota</taxon>
        <taxon>Fungi</taxon>
        <taxon>Dikarya</taxon>
        <taxon>Basidiomycota</taxon>
        <taxon>Agaricomycotina</taxon>
        <taxon>Agaricomycetes</taxon>
        <taxon>Cantharellales</taxon>
        <taxon>Tulasnellaceae</taxon>
        <taxon>Tulasnella</taxon>
    </lineage>
</organism>
<sequence length="88" mass="9869">MAGQEYLTLSFALITYVTLLHHVDNISKSPSAVGSPGLRAGVEVCKAKLLKFFDKSTFESELYYIATVLDPLFKISLFRNNPEYFSDT</sequence>
<reference evidence="2" key="2">
    <citation type="submission" date="2015-01" db="EMBL/GenBank/DDBJ databases">
        <title>Evolutionary Origins and Diversification of the Mycorrhizal Mutualists.</title>
        <authorList>
            <consortium name="DOE Joint Genome Institute"/>
            <consortium name="Mycorrhizal Genomics Consortium"/>
            <person name="Kohler A."/>
            <person name="Kuo A."/>
            <person name="Nagy L.G."/>
            <person name="Floudas D."/>
            <person name="Copeland A."/>
            <person name="Barry K.W."/>
            <person name="Cichocki N."/>
            <person name="Veneault-Fourrey C."/>
            <person name="LaButti K."/>
            <person name="Lindquist E.A."/>
            <person name="Lipzen A."/>
            <person name="Lundell T."/>
            <person name="Morin E."/>
            <person name="Murat C."/>
            <person name="Riley R."/>
            <person name="Ohm R."/>
            <person name="Sun H."/>
            <person name="Tunlid A."/>
            <person name="Henrissat B."/>
            <person name="Grigoriev I.V."/>
            <person name="Hibbett D.S."/>
            <person name="Martin F."/>
        </authorList>
    </citation>
    <scope>NUCLEOTIDE SEQUENCE [LARGE SCALE GENOMIC DNA]</scope>
    <source>
        <strain evidence="2">MUT 4182</strain>
    </source>
</reference>
<dbReference type="Proteomes" id="UP000054248">
    <property type="component" value="Unassembled WGS sequence"/>
</dbReference>
<dbReference type="EMBL" id="KN823390">
    <property type="protein sequence ID" value="KIO17384.1"/>
    <property type="molecule type" value="Genomic_DNA"/>
</dbReference>
<protein>
    <recommendedName>
        <fullName evidence="3">hAT-like transposase RNase-H fold domain-containing protein</fullName>
    </recommendedName>
</protein>
<name>A0A0C3Q3W3_9AGAM</name>
<dbReference type="OrthoDB" id="3248373at2759"/>
<evidence type="ECO:0000313" key="1">
    <source>
        <dbReference type="EMBL" id="KIO17384.1"/>
    </source>
</evidence>